<dbReference type="Proteomes" id="UP000260773">
    <property type="component" value="Unassembled WGS sequence"/>
</dbReference>
<accession>A0A3E2TSX2</accession>
<dbReference type="AlphaFoldDB" id="A0A3E2TSX2"/>
<feature type="compositionally biased region" description="Acidic residues" evidence="1">
    <location>
        <begin position="184"/>
        <end position="196"/>
    </location>
</feature>
<gene>
    <name evidence="3" type="ORF">DW070_03090</name>
</gene>
<dbReference type="RefSeq" id="WP_015515317.1">
    <property type="nucleotide sequence ID" value="NZ_JAQDKA010000001.1"/>
</dbReference>
<sequence>MAFFDELKKNLSGVTDTVAKTSENVMKKSSTAIEIQKAKLKRVSLEGDMKELYASLGKLYFEEYADGDMPKEMAELCEKITSCQHAINEAEQRAALLKGVVICSNCQAEVDKDASYCPKCGAEIIHVVEEDENVDAASSEEVDDEVPDGADTEDSEGGAEEADAEPEESAEANEQEDETAKETEEGEASDECTDNE</sequence>
<protein>
    <submittedName>
        <fullName evidence="3">Zinc ribbon domain-containing protein</fullName>
    </submittedName>
</protein>
<evidence type="ECO:0000313" key="3">
    <source>
        <dbReference type="EMBL" id="RGB81449.1"/>
    </source>
</evidence>
<organism evidence="3 4">
    <name type="scientific">Coprococcus catus</name>
    <dbReference type="NCBI Taxonomy" id="116085"/>
    <lineage>
        <taxon>Bacteria</taxon>
        <taxon>Bacillati</taxon>
        <taxon>Bacillota</taxon>
        <taxon>Clostridia</taxon>
        <taxon>Lachnospirales</taxon>
        <taxon>Lachnospiraceae</taxon>
        <taxon>Coprococcus</taxon>
    </lineage>
</organism>
<feature type="region of interest" description="Disordered" evidence="1">
    <location>
        <begin position="131"/>
        <end position="196"/>
    </location>
</feature>
<dbReference type="InterPro" id="IPR026870">
    <property type="entry name" value="Zinc_ribbon_dom"/>
</dbReference>
<dbReference type="Pfam" id="PF13240">
    <property type="entry name" value="Zn_Ribbon_1"/>
    <property type="match status" value="1"/>
</dbReference>
<evidence type="ECO:0000259" key="2">
    <source>
        <dbReference type="Pfam" id="PF13240"/>
    </source>
</evidence>
<dbReference type="EMBL" id="QVEP01000005">
    <property type="protein sequence ID" value="RGB81449.1"/>
    <property type="molecule type" value="Genomic_DNA"/>
</dbReference>
<feature type="domain" description="Zinc-ribbon" evidence="2">
    <location>
        <begin position="103"/>
        <end position="123"/>
    </location>
</feature>
<comment type="caution">
    <text evidence="3">The sequence shown here is derived from an EMBL/GenBank/DDBJ whole genome shotgun (WGS) entry which is preliminary data.</text>
</comment>
<name>A0A3E2TSX2_9FIRM</name>
<reference evidence="3 4" key="1">
    <citation type="submission" date="2018-08" db="EMBL/GenBank/DDBJ databases">
        <title>A genome reference for cultivated species of the human gut microbiota.</title>
        <authorList>
            <person name="Zou Y."/>
            <person name="Xue W."/>
            <person name="Luo G."/>
        </authorList>
    </citation>
    <scope>NUCLEOTIDE SEQUENCE [LARGE SCALE GENOMIC DNA]</scope>
    <source>
        <strain evidence="3 4">AF45-17</strain>
    </source>
</reference>
<evidence type="ECO:0000256" key="1">
    <source>
        <dbReference type="SAM" id="MobiDB-lite"/>
    </source>
</evidence>
<evidence type="ECO:0000313" key="4">
    <source>
        <dbReference type="Proteomes" id="UP000260773"/>
    </source>
</evidence>
<feature type="compositionally biased region" description="Acidic residues" evidence="1">
    <location>
        <begin position="131"/>
        <end position="177"/>
    </location>
</feature>
<proteinExistence type="predicted"/>